<dbReference type="SUPFAM" id="SSF47473">
    <property type="entry name" value="EF-hand"/>
    <property type="match status" value="1"/>
</dbReference>
<dbReference type="PRINTS" id="PR00450">
    <property type="entry name" value="RECOVERIN"/>
</dbReference>
<dbReference type="GO" id="GO:0005509">
    <property type="term" value="F:calcium ion binding"/>
    <property type="evidence" value="ECO:0007669"/>
    <property type="project" value="InterPro"/>
</dbReference>
<dbReference type="InterPro" id="IPR018247">
    <property type="entry name" value="EF_Hand_1_Ca_BS"/>
</dbReference>
<dbReference type="Pfam" id="PF13499">
    <property type="entry name" value="EF-hand_7"/>
    <property type="match status" value="1"/>
</dbReference>
<dbReference type="InterPro" id="IPR028846">
    <property type="entry name" value="Recoverin"/>
</dbReference>
<feature type="region of interest" description="Disordered" evidence="7">
    <location>
        <begin position="149"/>
        <end position="245"/>
    </location>
</feature>
<evidence type="ECO:0000313" key="9">
    <source>
        <dbReference type="EMBL" id="EER07355.1"/>
    </source>
</evidence>
<keyword evidence="3" id="KW-0479">Metal-binding</keyword>
<organism evidence="10">
    <name type="scientific">Perkinsus marinus (strain ATCC 50983 / TXsc)</name>
    <dbReference type="NCBI Taxonomy" id="423536"/>
    <lineage>
        <taxon>Eukaryota</taxon>
        <taxon>Sar</taxon>
        <taxon>Alveolata</taxon>
        <taxon>Perkinsozoa</taxon>
        <taxon>Perkinsea</taxon>
        <taxon>Perkinsida</taxon>
        <taxon>Perkinsidae</taxon>
        <taxon>Perkinsus</taxon>
    </lineage>
</organism>
<feature type="domain" description="EF-hand" evidence="8">
    <location>
        <begin position="373"/>
        <end position="408"/>
    </location>
</feature>
<keyword evidence="2" id="KW-0519">Myristate</keyword>
<dbReference type="OrthoDB" id="418096at2759"/>
<keyword evidence="10" id="KW-1185">Reference proteome</keyword>
<dbReference type="Gene3D" id="1.10.238.10">
    <property type="entry name" value="EF-hand"/>
    <property type="match status" value="1"/>
</dbReference>
<dbReference type="Proteomes" id="UP000007800">
    <property type="component" value="Unassembled WGS sequence"/>
</dbReference>
<protein>
    <recommendedName>
        <fullName evidence="8">EF-hand domain-containing protein</fullName>
    </recommendedName>
</protein>
<evidence type="ECO:0000256" key="2">
    <source>
        <dbReference type="ARBA" id="ARBA00022707"/>
    </source>
</evidence>
<dbReference type="AlphaFoldDB" id="C5L793"/>
<evidence type="ECO:0000256" key="6">
    <source>
        <dbReference type="ARBA" id="ARBA00023288"/>
    </source>
</evidence>
<dbReference type="PANTHER" id="PTHR23055:SF178">
    <property type="entry name" value="NEUROCALCIN HOMOLOG"/>
    <property type="match status" value="1"/>
</dbReference>
<feature type="domain" description="EF-hand" evidence="8">
    <location>
        <begin position="337"/>
        <end position="372"/>
    </location>
</feature>
<dbReference type="Pfam" id="PF13202">
    <property type="entry name" value="EF-hand_5"/>
    <property type="match status" value="1"/>
</dbReference>
<evidence type="ECO:0000256" key="1">
    <source>
        <dbReference type="ARBA" id="ARBA00006049"/>
    </source>
</evidence>
<dbReference type="OMA" id="ISCEEFY"/>
<dbReference type="EMBL" id="GG679899">
    <property type="protein sequence ID" value="EER07355.1"/>
    <property type="molecule type" value="Genomic_DNA"/>
</dbReference>
<keyword evidence="5" id="KW-0106">Calcium</keyword>
<comment type="similarity">
    <text evidence="1">Belongs to the recoverin family.</text>
</comment>
<dbReference type="PROSITE" id="PS50222">
    <property type="entry name" value="EF_HAND_2"/>
    <property type="match status" value="2"/>
</dbReference>
<dbReference type="GeneID" id="9060200"/>
<dbReference type="InterPro" id="IPR011992">
    <property type="entry name" value="EF-hand-dom_pair"/>
</dbReference>
<evidence type="ECO:0000259" key="8">
    <source>
        <dbReference type="PROSITE" id="PS50222"/>
    </source>
</evidence>
<keyword evidence="6" id="KW-0449">Lipoprotein</keyword>
<evidence type="ECO:0000256" key="3">
    <source>
        <dbReference type="ARBA" id="ARBA00022723"/>
    </source>
</evidence>
<dbReference type="InParanoid" id="C5L793"/>
<gene>
    <name evidence="9" type="ORF">Pmar_PMAR020520</name>
</gene>
<name>C5L793_PERM5</name>
<proteinExistence type="inferred from homology"/>
<dbReference type="PROSITE" id="PS00018">
    <property type="entry name" value="EF_HAND_1"/>
    <property type="match status" value="2"/>
</dbReference>
<dbReference type="RefSeq" id="XP_002775539.1">
    <property type="nucleotide sequence ID" value="XM_002775493.1"/>
</dbReference>
<reference evidence="9 10" key="1">
    <citation type="submission" date="2008-07" db="EMBL/GenBank/DDBJ databases">
        <authorList>
            <person name="El-Sayed N."/>
            <person name="Caler E."/>
            <person name="Inman J."/>
            <person name="Amedeo P."/>
            <person name="Hass B."/>
            <person name="Wortman J."/>
        </authorList>
    </citation>
    <scope>NUCLEOTIDE SEQUENCE [LARGE SCALE GENOMIC DNA]</scope>
    <source>
        <strain evidence="10">ATCC 50983 / TXsc</strain>
    </source>
</reference>
<evidence type="ECO:0000256" key="7">
    <source>
        <dbReference type="SAM" id="MobiDB-lite"/>
    </source>
</evidence>
<dbReference type="InterPro" id="IPR002048">
    <property type="entry name" value="EF_hand_dom"/>
</dbReference>
<evidence type="ECO:0000313" key="10">
    <source>
        <dbReference type="Proteomes" id="UP000007800"/>
    </source>
</evidence>
<accession>C5L793</accession>
<dbReference type="PANTHER" id="PTHR23055">
    <property type="entry name" value="CALCIUM BINDING PROTEINS"/>
    <property type="match status" value="1"/>
</dbReference>
<dbReference type="SMART" id="SM00054">
    <property type="entry name" value="EFh"/>
    <property type="match status" value="3"/>
</dbReference>
<dbReference type="CDD" id="cd00051">
    <property type="entry name" value="EFh"/>
    <property type="match status" value="2"/>
</dbReference>
<evidence type="ECO:0000256" key="4">
    <source>
        <dbReference type="ARBA" id="ARBA00022737"/>
    </source>
</evidence>
<sequence length="479" mass="51704">MPPGGYGFQFNHYQQQQPVRTISSSGGERLYSAPTSISGNHTVRTTANFTSMPPPPFTPSLASHARVGGITSGVNPNRSGITDVYLSGCATPIAPSMGMAEMSDVRTYQRAVSTPTNGATYSPVRGMYSSTEQTAAVNPLKVETQVEKATVQSRKVEHEPSGQPRRQQIEAEKPVRAVKVGKASTTGPQRSSQGRRPSESRRAPVKTPTMDKVAKASQPLRRATSKRSPPLIELSPPKKQPGMKMSVLDGQTGVEAARKEAGRMSTGDAQLDEWRVMSKSVQLHEVSVAKAVRHFTEQCRGGDMIGSTGNAAEFTLLTFTTAYRSLIESCGMSPDEDSDEQIARLFDVLDCDKDGRVDLMELVCGVCLICSGTEKEKLHSVFEVFDTNGDGRISLDEITAFLRNVYRIVLTPGVVKRMKQVGITLSTAEDLAAVTAKECLASADPTGSGTISCEEFYAWFCTPHKQALSVAGSMHGLFN</sequence>
<feature type="compositionally biased region" description="Polar residues" evidence="7">
    <location>
        <begin position="183"/>
        <end position="195"/>
    </location>
</feature>
<keyword evidence="4" id="KW-0677">Repeat</keyword>
<evidence type="ECO:0000256" key="5">
    <source>
        <dbReference type="ARBA" id="ARBA00022837"/>
    </source>
</evidence>